<feature type="binding site" evidence="14">
    <location>
        <begin position="34"/>
        <end position="38"/>
    </location>
    <ligand>
        <name>NAD(+)</name>
        <dbReference type="ChEBI" id="CHEBI:57540"/>
    </ligand>
</feature>
<keyword evidence="4 14" id="KW-0436">Ligase</keyword>
<dbReference type="GO" id="GO:0046872">
    <property type="term" value="F:metal ion binding"/>
    <property type="evidence" value="ECO:0007669"/>
    <property type="project" value="UniProtKB-KW"/>
</dbReference>
<dbReference type="InterPro" id="IPR013839">
    <property type="entry name" value="DNAligase_adenylation"/>
</dbReference>
<comment type="function">
    <text evidence="1 14">DNA ligase that catalyzes the formation of phosphodiester linkages between 5'-phosphoryl and 3'-hydroxyl groups in double-stranded DNA using NAD as a coenzyme and as the energy source for the reaction. It is essential for DNA replication and repair of damaged DNA.</text>
</comment>
<evidence type="ECO:0000256" key="15">
    <source>
        <dbReference type="RuleBase" id="RU000618"/>
    </source>
</evidence>
<evidence type="ECO:0000313" key="18">
    <source>
        <dbReference type="Proteomes" id="UP000294848"/>
    </source>
</evidence>
<dbReference type="SMART" id="SM00278">
    <property type="entry name" value="HhH1"/>
    <property type="match status" value="4"/>
</dbReference>
<dbReference type="InterPro" id="IPR013840">
    <property type="entry name" value="DNAligase_N"/>
</dbReference>
<feature type="domain" description="BRCT" evidence="16">
    <location>
        <begin position="590"/>
        <end position="668"/>
    </location>
</feature>
<dbReference type="GO" id="GO:0003677">
    <property type="term" value="F:DNA binding"/>
    <property type="evidence" value="ECO:0007669"/>
    <property type="project" value="InterPro"/>
</dbReference>
<feature type="binding site" evidence="14">
    <location>
        <position position="406"/>
    </location>
    <ligand>
        <name>Zn(2+)</name>
        <dbReference type="ChEBI" id="CHEBI:29105"/>
    </ligand>
</feature>
<proteinExistence type="inferred from homology"/>
<dbReference type="InterPro" id="IPR012340">
    <property type="entry name" value="NA-bd_OB-fold"/>
</dbReference>
<dbReference type="PROSITE" id="PS01055">
    <property type="entry name" value="DNA_LIGASE_N1"/>
    <property type="match status" value="1"/>
</dbReference>
<dbReference type="GO" id="GO:0005829">
    <property type="term" value="C:cytosol"/>
    <property type="evidence" value="ECO:0007669"/>
    <property type="project" value="TreeGrafter"/>
</dbReference>
<dbReference type="Pfam" id="PF14520">
    <property type="entry name" value="HHH_5"/>
    <property type="match status" value="1"/>
</dbReference>
<sequence>MTTTNIEQKILQLRQELEDHNYKYYVLSTPTISDFDYDMKLKELEKLEQDHPEYQDSNSPTQRVGSDINQEFKQVKHQYPMLSLSNSYSKTELQDFDTRVRKLIGDDFDYVCELKFDGASLSLLYENGQLVRAVTRGDGEKGDDVTANARTIRSVPLKLKGTNYPDLFEIRGEVLLPFEVFAELNKAREEAGEALYANPRNTASGSLKMQNSAEVAKRKLDAYFYYVLGENLPEDGHYETIQEAGKWGFKISEHTKKCASIEEVLEYITYWDAARFDLPVATDGIVIKVNSRRLQNNLGYTAKSPRWAIAYKFMAEQVSTKLESVSYQVGRTGAVTPVANLSPVLLAGTTVKRASLHNADIIEKLNLHLEDVVFVEKGGEIIPKIVRVDESARKADAHKVQFIHQCPECGTALQRNEGEAAHYCPNETGCAPQIKGRIEHFISRKAMDIDGLGQETIELLFNEGLIKNSADLYELKAEQLIGLERMGEKSAERILKSLEQSKEVPFERVLFALGIRFVGETVAKKLANKLVTIDALQASTYDQLIEIDEIGGRIAESIGQYFENEDNLRLIDSLKKHGLQFTLNESRLEGRSNKLEGLSIVISGTFEKHSRDELKQLIEKHGGKNVGSISKKTSYLLGGSNIGPSKIEKVTKLGVPVISEDEFLKMIE</sequence>
<dbReference type="Pfam" id="PF01653">
    <property type="entry name" value="DNA_ligase_aden"/>
    <property type="match status" value="1"/>
</dbReference>
<dbReference type="Gene3D" id="3.30.470.30">
    <property type="entry name" value="DNA ligase/mRNA capping enzyme"/>
    <property type="match status" value="1"/>
</dbReference>
<dbReference type="Gene3D" id="2.40.50.140">
    <property type="entry name" value="Nucleic acid-binding proteins"/>
    <property type="match status" value="1"/>
</dbReference>
<dbReference type="GO" id="GO:0006260">
    <property type="term" value="P:DNA replication"/>
    <property type="evidence" value="ECO:0007669"/>
    <property type="project" value="UniProtKB-KW"/>
</dbReference>
<dbReference type="Gene3D" id="6.20.10.30">
    <property type="match status" value="1"/>
</dbReference>
<dbReference type="SMART" id="SM00292">
    <property type="entry name" value="BRCT"/>
    <property type="match status" value="1"/>
</dbReference>
<dbReference type="EC" id="6.5.1.2" evidence="2 14"/>
<evidence type="ECO:0000256" key="14">
    <source>
        <dbReference type="HAMAP-Rule" id="MF_01588"/>
    </source>
</evidence>
<dbReference type="FunFam" id="1.10.287.610:FF:000002">
    <property type="entry name" value="DNA ligase"/>
    <property type="match status" value="1"/>
</dbReference>
<dbReference type="CDD" id="cd00114">
    <property type="entry name" value="LIGANc"/>
    <property type="match status" value="1"/>
</dbReference>
<dbReference type="SUPFAM" id="SSF47781">
    <property type="entry name" value="RuvA domain 2-like"/>
    <property type="match status" value="1"/>
</dbReference>
<dbReference type="Gene3D" id="1.10.150.20">
    <property type="entry name" value="5' to 3' exonuclease, C-terminal subdomain"/>
    <property type="match status" value="2"/>
</dbReference>
<dbReference type="InterPro" id="IPR001357">
    <property type="entry name" value="BRCT_dom"/>
</dbReference>
<keyword evidence="14" id="KW-0464">Manganese</keyword>
<dbReference type="NCBIfam" id="TIGR00575">
    <property type="entry name" value="dnlj"/>
    <property type="match status" value="1"/>
</dbReference>
<dbReference type="AlphaFoldDB" id="A0A4R6GXX2"/>
<comment type="caution">
    <text evidence="17">The sequence shown here is derived from an EMBL/GenBank/DDBJ whole genome shotgun (WGS) entry which is preliminary data.</text>
</comment>
<dbReference type="Pfam" id="PF00533">
    <property type="entry name" value="BRCT"/>
    <property type="match status" value="1"/>
</dbReference>
<keyword evidence="6 14" id="KW-0479">Metal-binding</keyword>
<comment type="similarity">
    <text evidence="13 14">Belongs to the NAD-dependent DNA ligase family. LigA subfamily.</text>
</comment>
<dbReference type="Gene3D" id="3.40.50.10190">
    <property type="entry name" value="BRCT domain"/>
    <property type="match status" value="1"/>
</dbReference>
<evidence type="ECO:0000256" key="10">
    <source>
        <dbReference type="ARBA" id="ARBA00023027"/>
    </source>
</evidence>
<dbReference type="InterPro" id="IPR036420">
    <property type="entry name" value="BRCT_dom_sf"/>
</dbReference>
<dbReference type="InterPro" id="IPR018239">
    <property type="entry name" value="DNA_ligase_AS"/>
</dbReference>
<feature type="binding site" evidence="14">
    <location>
        <position position="312"/>
    </location>
    <ligand>
        <name>NAD(+)</name>
        <dbReference type="ChEBI" id="CHEBI:57540"/>
    </ligand>
</feature>
<dbReference type="InterPro" id="IPR033136">
    <property type="entry name" value="DNA_ligase_CS"/>
</dbReference>
<dbReference type="PANTHER" id="PTHR23389">
    <property type="entry name" value="CHROMOSOME TRANSMISSION FIDELITY FACTOR 18"/>
    <property type="match status" value="1"/>
</dbReference>
<evidence type="ECO:0000256" key="9">
    <source>
        <dbReference type="ARBA" id="ARBA00022842"/>
    </source>
</evidence>
<protein>
    <recommendedName>
        <fullName evidence="3 14">DNA ligase</fullName>
        <ecNumber evidence="2 14">6.5.1.2</ecNumber>
    </recommendedName>
    <alternativeName>
        <fullName evidence="14">Polydeoxyribonucleotide synthase [NAD(+)]</fullName>
    </alternativeName>
</protein>
<dbReference type="GO" id="GO:0006281">
    <property type="term" value="P:DNA repair"/>
    <property type="evidence" value="ECO:0007669"/>
    <property type="project" value="UniProtKB-KW"/>
</dbReference>
<evidence type="ECO:0000256" key="4">
    <source>
        <dbReference type="ARBA" id="ARBA00022598"/>
    </source>
</evidence>
<dbReference type="PIRSF" id="PIRSF001604">
    <property type="entry name" value="LigA"/>
    <property type="match status" value="1"/>
</dbReference>
<dbReference type="InterPro" id="IPR041663">
    <property type="entry name" value="DisA/LigA_HHH"/>
</dbReference>
<feature type="binding site" evidence="14">
    <location>
        <position position="113"/>
    </location>
    <ligand>
        <name>NAD(+)</name>
        <dbReference type="ChEBI" id="CHEBI:57540"/>
    </ligand>
</feature>
<comment type="catalytic activity">
    <reaction evidence="12 14 15">
        <text>NAD(+) + (deoxyribonucleotide)n-3'-hydroxyl + 5'-phospho-(deoxyribonucleotide)m = (deoxyribonucleotide)n+m + AMP + beta-nicotinamide D-nucleotide.</text>
        <dbReference type="EC" id="6.5.1.2"/>
    </reaction>
</comment>
<comment type="cofactor">
    <cofactor evidence="14">
        <name>Mg(2+)</name>
        <dbReference type="ChEBI" id="CHEBI:18420"/>
    </cofactor>
    <cofactor evidence="14">
        <name>Mn(2+)</name>
        <dbReference type="ChEBI" id="CHEBI:29035"/>
    </cofactor>
</comment>
<dbReference type="GO" id="GO:0003911">
    <property type="term" value="F:DNA ligase (NAD+) activity"/>
    <property type="evidence" value="ECO:0007669"/>
    <property type="project" value="UniProtKB-UniRule"/>
</dbReference>
<dbReference type="Gene3D" id="1.10.287.610">
    <property type="entry name" value="Helix hairpin bin"/>
    <property type="match status" value="1"/>
</dbReference>
<evidence type="ECO:0000259" key="16">
    <source>
        <dbReference type="PROSITE" id="PS50172"/>
    </source>
</evidence>
<dbReference type="HAMAP" id="MF_01588">
    <property type="entry name" value="DNA_ligase_A"/>
    <property type="match status" value="1"/>
</dbReference>
<dbReference type="InterPro" id="IPR001679">
    <property type="entry name" value="DNA_ligase"/>
</dbReference>
<evidence type="ECO:0000256" key="3">
    <source>
        <dbReference type="ARBA" id="ARBA00013308"/>
    </source>
</evidence>
<keyword evidence="8 14" id="KW-0862">Zinc</keyword>
<dbReference type="Pfam" id="PF12826">
    <property type="entry name" value="HHH_2"/>
    <property type="match status" value="1"/>
</dbReference>
<evidence type="ECO:0000256" key="5">
    <source>
        <dbReference type="ARBA" id="ARBA00022705"/>
    </source>
</evidence>
<dbReference type="FunFam" id="3.30.470.30:FF:000001">
    <property type="entry name" value="DNA ligase"/>
    <property type="match status" value="1"/>
</dbReference>
<feature type="binding site" evidence="14">
    <location>
        <position position="430"/>
    </location>
    <ligand>
        <name>Zn(2+)</name>
        <dbReference type="ChEBI" id="CHEBI:29105"/>
    </ligand>
</feature>
<dbReference type="SUPFAM" id="SSF50249">
    <property type="entry name" value="Nucleic acid-binding proteins"/>
    <property type="match status" value="1"/>
</dbReference>
<dbReference type="PROSITE" id="PS01056">
    <property type="entry name" value="DNA_LIGASE_N2"/>
    <property type="match status" value="1"/>
</dbReference>
<reference evidence="17 18" key="1">
    <citation type="submission" date="2019-03" db="EMBL/GenBank/DDBJ databases">
        <title>Freshwater and sediment microbial communities from various areas in North America, analyzing microbe dynamics in response to fracking.</title>
        <authorList>
            <person name="Lamendella R."/>
        </authorList>
    </citation>
    <scope>NUCLEOTIDE SEQUENCE [LARGE SCALE GENOMIC DNA]</scope>
    <source>
        <strain evidence="17 18">114D</strain>
    </source>
</reference>
<keyword evidence="11 14" id="KW-0234">DNA repair</keyword>
<dbReference type="FunFam" id="2.40.50.140:FF:000012">
    <property type="entry name" value="DNA ligase"/>
    <property type="match status" value="1"/>
</dbReference>
<keyword evidence="5 14" id="KW-0235">DNA replication</keyword>
<feature type="binding site" evidence="14">
    <location>
        <begin position="83"/>
        <end position="84"/>
    </location>
    <ligand>
        <name>NAD(+)</name>
        <dbReference type="ChEBI" id="CHEBI:57540"/>
    </ligand>
</feature>
<keyword evidence="10 14" id="KW-0520">NAD</keyword>
<evidence type="ECO:0000256" key="6">
    <source>
        <dbReference type="ARBA" id="ARBA00022723"/>
    </source>
</evidence>
<evidence type="ECO:0000256" key="2">
    <source>
        <dbReference type="ARBA" id="ARBA00012722"/>
    </source>
</evidence>
<dbReference type="FunFam" id="1.10.150.20:FF:000006">
    <property type="entry name" value="DNA ligase"/>
    <property type="match status" value="1"/>
</dbReference>
<dbReference type="InterPro" id="IPR003583">
    <property type="entry name" value="Hlx-hairpin-Hlx_DNA-bd_motif"/>
</dbReference>
<dbReference type="InterPro" id="IPR010994">
    <property type="entry name" value="RuvA_2-like"/>
</dbReference>
<feature type="binding site" evidence="14">
    <location>
        <position position="136"/>
    </location>
    <ligand>
        <name>NAD(+)</name>
        <dbReference type="ChEBI" id="CHEBI:57540"/>
    </ligand>
</feature>
<dbReference type="Proteomes" id="UP000294848">
    <property type="component" value="Unassembled WGS sequence"/>
</dbReference>
<evidence type="ECO:0000256" key="7">
    <source>
        <dbReference type="ARBA" id="ARBA00022763"/>
    </source>
</evidence>
<dbReference type="PROSITE" id="PS50172">
    <property type="entry name" value="BRCT"/>
    <property type="match status" value="1"/>
</dbReference>
<evidence type="ECO:0000256" key="12">
    <source>
        <dbReference type="ARBA" id="ARBA00034005"/>
    </source>
</evidence>
<dbReference type="RefSeq" id="WP_133465403.1">
    <property type="nucleotide sequence ID" value="NZ_SNWI01000006.1"/>
</dbReference>
<dbReference type="Pfam" id="PF03120">
    <property type="entry name" value="OB_DNA_ligase"/>
    <property type="match status" value="1"/>
</dbReference>
<dbReference type="NCBIfam" id="NF005932">
    <property type="entry name" value="PRK07956.1"/>
    <property type="match status" value="1"/>
</dbReference>
<feature type="active site" description="N6-AMP-lysine intermediate" evidence="14">
    <location>
        <position position="115"/>
    </location>
</feature>
<dbReference type="SMART" id="SM00532">
    <property type="entry name" value="LIGANc"/>
    <property type="match status" value="1"/>
</dbReference>
<name>A0A4R6GXX2_9BACT</name>
<evidence type="ECO:0000256" key="1">
    <source>
        <dbReference type="ARBA" id="ARBA00004067"/>
    </source>
</evidence>
<dbReference type="PANTHER" id="PTHR23389:SF9">
    <property type="entry name" value="DNA LIGASE"/>
    <property type="match status" value="1"/>
</dbReference>
<keyword evidence="7 14" id="KW-0227">DNA damage</keyword>
<dbReference type="EMBL" id="SNWI01000006">
    <property type="protein sequence ID" value="TDN99840.1"/>
    <property type="molecule type" value="Genomic_DNA"/>
</dbReference>
<evidence type="ECO:0000256" key="13">
    <source>
        <dbReference type="ARBA" id="ARBA00060881"/>
    </source>
</evidence>
<dbReference type="Pfam" id="PF03119">
    <property type="entry name" value="DNA_ligase_ZBD"/>
    <property type="match status" value="1"/>
</dbReference>
<dbReference type="OrthoDB" id="9759736at2"/>
<dbReference type="InterPro" id="IPR004149">
    <property type="entry name" value="Znf_DNAligase_C4"/>
</dbReference>
<dbReference type="InterPro" id="IPR004150">
    <property type="entry name" value="NAD_DNA_ligase_OB"/>
</dbReference>
<dbReference type="SUPFAM" id="SSF52113">
    <property type="entry name" value="BRCT domain"/>
    <property type="match status" value="1"/>
</dbReference>
<feature type="binding site" evidence="14">
    <location>
        <position position="173"/>
    </location>
    <ligand>
        <name>NAD(+)</name>
        <dbReference type="ChEBI" id="CHEBI:57540"/>
    </ligand>
</feature>
<feature type="binding site" evidence="14">
    <location>
        <position position="288"/>
    </location>
    <ligand>
        <name>NAD(+)</name>
        <dbReference type="ChEBI" id="CHEBI:57540"/>
    </ligand>
</feature>
<keyword evidence="9 14" id="KW-0460">Magnesium</keyword>
<evidence type="ECO:0000256" key="8">
    <source>
        <dbReference type="ARBA" id="ARBA00022833"/>
    </source>
</evidence>
<dbReference type="FunFam" id="1.10.150.20:FF:000007">
    <property type="entry name" value="DNA ligase"/>
    <property type="match status" value="1"/>
</dbReference>
<feature type="binding site" evidence="14">
    <location>
        <position position="409"/>
    </location>
    <ligand>
        <name>Zn(2+)</name>
        <dbReference type="ChEBI" id="CHEBI:29105"/>
    </ligand>
</feature>
<gene>
    <name evidence="14" type="primary">ligA</name>
    <name evidence="17" type="ORF">DET52_10649</name>
</gene>
<accession>A0A4R6GXX2</accession>
<organism evidence="17 18">
    <name type="scientific">Sunxiuqinia elliptica</name>
    <dbReference type="NCBI Taxonomy" id="655355"/>
    <lineage>
        <taxon>Bacteria</taxon>
        <taxon>Pseudomonadati</taxon>
        <taxon>Bacteroidota</taxon>
        <taxon>Bacteroidia</taxon>
        <taxon>Marinilabiliales</taxon>
        <taxon>Prolixibacteraceae</taxon>
        <taxon>Sunxiuqinia</taxon>
    </lineage>
</organism>
<dbReference type="SUPFAM" id="SSF56091">
    <property type="entry name" value="DNA ligase/mRNA capping enzyme, catalytic domain"/>
    <property type="match status" value="1"/>
</dbReference>
<feature type="binding site" evidence="14">
    <location>
        <position position="424"/>
    </location>
    <ligand>
        <name>Zn(2+)</name>
        <dbReference type="ChEBI" id="CHEBI:29105"/>
    </ligand>
</feature>
<evidence type="ECO:0000256" key="11">
    <source>
        <dbReference type="ARBA" id="ARBA00023204"/>
    </source>
</evidence>
<evidence type="ECO:0000313" key="17">
    <source>
        <dbReference type="EMBL" id="TDN99840.1"/>
    </source>
</evidence>